<evidence type="ECO:0000256" key="3">
    <source>
        <dbReference type="ARBA" id="ARBA00022723"/>
    </source>
</evidence>
<organism evidence="6 7">
    <name type="scientific">Photobacterium lipolyticum</name>
    <dbReference type="NCBI Taxonomy" id="266810"/>
    <lineage>
        <taxon>Bacteria</taxon>
        <taxon>Pseudomonadati</taxon>
        <taxon>Pseudomonadota</taxon>
        <taxon>Gammaproteobacteria</taxon>
        <taxon>Vibrionales</taxon>
        <taxon>Vibrionaceae</taxon>
        <taxon>Photobacterium</taxon>
    </lineage>
</organism>
<evidence type="ECO:0000256" key="4">
    <source>
        <dbReference type="ARBA" id="ARBA00022833"/>
    </source>
</evidence>
<feature type="binding site" evidence="5">
    <location>
        <position position="73"/>
    </location>
    <ligand>
        <name>Zn(2+)</name>
        <dbReference type="ChEBI" id="CHEBI:29105"/>
    </ligand>
</feature>
<dbReference type="Pfam" id="PF01155">
    <property type="entry name" value="HypA"/>
    <property type="match status" value="1"/>
</dbReference>
<feature type="binding site" evidence="5">
    <location>
        <position position="76"/>
    </location>
    <ligand>
        <name>Zn(2+)</name>
        <dbReference type="ChEBI" id="CHEBI:29105"/>
    </ligand>
</feature>
<keyword evidence="4 5" id="KW-0862">Zinc</keyword>
<dbReference type="FunFam" id="3.30.2320.80:FF:000001">
    <property type="entry name" value="Hydrogenase maturation factor HypA"/>
    <property type="match status" value="1"/>
</dbReference>
<dbReference type="GO" id="GO:0016151">
    <property type="term" value="F:nickel cation binding"/>
    <property type="evidence" value="ECO:0007669"/>
    <property type="project" value="UniProtKB-UniRule"/>
</dbReference>
<dbReference type="InterPro" id="IPR020538">
    <property type="entry name" value="Hydgase_Ni_incorp_HypA/HybF_CS"/>
</dbReference>
<evidence type="ECO:0000313" key="7">
    <source>
        <dbReference type="Proteomes" id="UP000240904"/>
    </source>
</evidence>
<dbReference type="EMBL" id="PYMC01000010">
    <property type="protein sequence ID" value="PSW04209.1"/>
    <property type="molecule type" value="Genomic_DNA"/>
</dbReference>
<dbReference type="HAMAP" id="MF_00213">
    <property type="entry name" value="HypA_HybF"/>
    <property type="match status" value="1"/>
</dbReference>
<feature type="binding site" evidence="5">
    <location>
        <position position="92"/>
    </location>
    <ligand>
        <name>Zn(2+)</name>
        <dbReference type="ChEBI" id="CHEBI:29105"/>
    </ligand>
</feature>
<evidence type="ECO:0000256" key="5">
    <source>
        <dbReference type="HAMAP-Rule" id="MF_00213"/>
    </source>
</evidence>
<keyword evidence="3 5" id="KW-0479">Metal-binding</keyword>
<evidence type="ECO:0000313" key="6">
    <source>
        <dbReference type="EMBL" id="PSW04209.1"/>
    </source>
</evidence>
<dbReference type="PANTHER" id="PTHR34535:SF3">
    <property type="entry name" value="HYDROGENASE MATURATION FACTOR HYPA"/>
    <property type="match status" value="1"/>
</dbReference>
<comment type="similarity">
    <text evidence="1 5">Belongs to the HypA/HybF family.</text>
</comment>
<dbReference type="AlphaFoldDB" id="A0A2T3MWD4"/>
<feature type="binding site" evidence="5">
    <location>
        <position position="89"/>
    </location>
    <ligand>
        <name>Zn(2+)</name>
        <dbReference type="ChEBI" id="CHEBI:29105"/>
    </ligand>
</feature>
<sequence>MHEMSLCLEMVKLLDQQAHIKGFRNVTAVWLEVGALSCVEPEALQFCFQSAAKDSVAANAKLYVICQQAIAWCFDCSKEVEITQRGDSCPYCKGYQLKVAQGDALRINEIEVE</sequence>
<evidence type="ECO:0000256" key="2">
    <source>
        <dbReference type="ARBA" id="ARBA00022596"/>
    </source>
</evidence>
<comment type="function">
    <text evidence="5">Involved in the maturation of [NiFe] hydrogenases. Required for nickel insertion into the metal center of the hydrogenase.</text>
</comment>
<proteinExistence type="inferred from homology"/>
<dbReference type="InterPro" id="IPR000688">
    <property type="entry name" value="HypA/HybF"/>
</dbReference>
<name>A0A2T3MWD4_9GAMM</name>
<dbReference type="Proteomes" id="UP000240904">
    <property type="component" value="Unassembled WGS sequence"/>
</dbReference>
<dbReference type="OrthoDB" id="288014at2"/>
<dbReference type="PANTHER" id="PTHR34535">
    <property type="entry name" value="HYDROGENASE MATURATION FACTOR HYPA"/>
    <property type="match status" value="1"/>
</dbReference>
<dbReference type="NCBIfam" id="NF009046">
    <property type="entry name" value="PRK12380.1"/>
    <property type="match status" value="1"/>
</dbReference>
<evidence type="ECO:0000256" key="1">
    <source>
        <dbReference type="ARBA" id="ARBA00010748"/>
    </source>
</evidence>
<protein>
    <recommendedName>
        <fullName evidence="5">Hydrogenase maturation factor HypA</fullName>
    </recommendedName>
</protein>
<gene>
    <name evidence="5 6" type="primary">hypA</name>
    <name evidence="6" type="ORF">C9I89_14625</name>
</gene>
<dbReference type="NCBIfam" id="TIGR00100">
    <property type="entry name" value="hypA"/>
    <property type="match status" value="1"/>
</dbReference>
<keyword evidence="7" id="KW-1185">Reference proteome</keyword>
<comment type="caution">
    <text evidence="6">The sequence shown here is derived from an EMBL/GenBank/DDBJ whole genome shotgun (WGS) entry which is preliminary data.</text>
</comment>
<dbReference type="GO" id="GO:0008270">
    <property type="term" value="F:zinc ion binding"/>
    <property type="evidence" value="ECO:0007669"/>
    <property type="project" value="UniProtKB-UniRule"/>
</dbReference>
<keyword evidence="2 5" id="KW-0533">Nickel</keyword>
<feature type="binding site" evidence="5">
    <location>
        <position position="2"/>
    </location>
    <ligand>
        <name>Ni(2+)</name>
        <dbReference type="ChEBI" id="CHEBI:49786"/>
    </ligand>
</feature>
<dbReference type="GO" id="GO:0051604">
    <property type="term" value="P:protein maturation"/>
    <property type="evidence" value="ECO:0007669"/>
    <property type="project" value="InterPro"/>
</dbReference>
<accession>A0A2T3MWD4</accession>
<dbReference type="PROSITE" id="PS01249">
    <property type="entry name" value="HYPA"/>
    <property type="match status" value="1"/>
</dbReference>
<dbReference type="GO" id="GO:0016530">
    <property type="term" value="F:metallochaperone activity"/>
    <property type="evidence" value="ECO:0007669"/>
    <property type="project" value="UniProtKB-ARBA"/>
</dbReference>
<dbReference type="Gene3D" id="3.30.2320.80">
    <property type="match status" value="1"/>
</dbReference>
<reference evidence="6 7" key="1">
    <citation type="submission" date="2018-03" db="EMBL/GenBank/DDBJ databases">
        <title>Whole genome sequencing of Histamine producing bacteria.</title>
        <authorList>
            <person name="Butler K."/>
        </authorList>
    </citation>
    <scope>NUCLEOTIDE SEQUENCE [LARGE SCALE GENOMIC DNA]</scope>
    <source>
        <strain evidence="6 7">DSM 16190</strain>
    </source>
</reference>
<dbReference type="PIRSF" id="PIRSF004761">
    <property type="entry name" value="Hydrgn_mat_HypA"/>
    <property type="match status" value="1"/>
</dbReference>